<feature type="domain" description="Major facilitator superfamily (MFS) profile" evidence="7">
    <location>
        <begin position="5"/>
        <end position="391"/>
    </location>
</feature>
<accession>A0A1L4BU35</accession>
<feature type="transmembrane region" description="Helical" evidence="6">
    <location>
        <begin position="132"/>
        <end position="158"/>
    </location>
</feature>
<protein>
    <submittedName>
        <fullName evidence="8">Multidrug transporter</fullName>
    </submittedName>
</protein>
<dbReference type="AlphaFoldDB" id="A0A1L4BU35"/>
<evidence type="ECO:0000256" key="6">
    <source>
        <dbReference type="SAM" id="Phobius"/>
    </source>
</evidence>
<dbReference type="InterPro" id="IPR050189">
    <property type="entry name" value="MFS_Efflux_Transporters"/>
</dbReference>
<evidence type="ECO:0000259" key="7">
    <source>
        <dbReference type="PROSITE" id="PS50850"/>
    </source>
</evidence>
<keyword evidence="9" id="KW-1185">Reference proteome</keyword>
<dbReference type="Pfam" id="PF07690">
    <property type="entry name" value="MFS_1"/>
    <property type="match status" value="1"/>
</dbReference>
<feature type="transmembrane region" description="Helical" evidence="6">
    <location>
        <begin position="164"/>
        <end position="182"/>
    </location>
</feature>
<reference evidence="8 9" key="1">
    <citation type="journal article" date="2016" name="Appl. Environ. Microbiol.">
        <title>Whole genome relationships among Francisella bacteria of diverse origin define new species and provide specific regions for detection.</title>
        <authorList>
            <person name="Challacombe J.F."/>
            <person name="Petersen J.M."/>
            <person name="Gallegos-Graves V."/>
            <person name="Hodge D."/>
            <person name="Pillai S."/>
            <person name="Kuske C.R."/>
        </authorList>
    </citation>
    <scope>NUCLEOTIDE SEQUENCE [LARGE SCALE GENOMIC DNA]</scope>
    <source>
        <strain evidence="9">TX07-7310</strain>
    </source>
</reference>
<dbReference type="Proteomes" id="UP000184222">
    <property type="component" value="Chromosome"/>
</dbReference>
<feature type="transmembrane region" description="Helical" evidence="6">
    <location>
        <begin position="365"/>
        <end position="387"/>
    </location>
</feature>
<dbReference type="OrthoDB" id="5605593at2"/>
<keyword evidence="3 6" id="KW-0812">Transmembrane</keyword>
<evidence type="ECO:0000256" key="2">
    <source>
        <dbReference type="ARBA" id="ARBA00022475"/>
    </source>
</evidence>
<evidence type="ECO:0000256" key="3">
    <source>
        <dbReference type="ARBA" id="ARBA00022692"/>
    </source>
</evidence>
<evidence type="ECO:0000313" key="9">
    <source>
        <dbReference type="Proteomes" id="UP000184222"/>
    </source>
</evidence>
<evidence type="ECO:0000256" key="1">
    <source>
        <dbReference type="ARBA" id="ARBA00004651"/>
    </source>
</evidence>
<feature type="transmembrane region" description="Helical" evidence="6">
    <location>
        <begin position="46"/>
        <end position="65"/>
    </location>
</feature>
<feature type="transmembrane region" description="Helical" evidence="6">
    <location>
        <begin position="301"/>
        <end position="321"/>
    </location>
</feature>
<dbReference type="GO" id="GO:0005886">
    <property type="term" value="C:plasma membrane"/>
    <property type="evidence" value="ECO:0007669"/>
    <property type="project" value="UniProtKB-SubCell"/>
</dbReference>
<dbReference type="InterPro" id="IPR011701">
    <property type="entry name" value="MFS"/>
</dbReference>
<evidence type="ECO:0000256" key="4">
    <source>
        <dbReference type="ARBA" id="ARBA00022989"/>
    </source>
</evidence>
<proteinExistence type="predicted"/>
<feature type="transmembrane region" description="Helical" evidence="6">
    <location>
        <begin position="98"/>
        <end position="120"/>
    </location>
</feature>
<evidence type="ECO:0000313" key="8">
    <source>
        <dbReference type="EMBL" id="API87334.1"/>
    </source>
</evidence>
<dbReference type="KEGG" id="frx:F7310_08130"/>
<gene>
    <name evidence="8" type="ORF">F7310_08130</name>
</gene>
<organism evidence="8 9">
    <name type="scientific">Francisella uliginis</name>
    <dbReference type="NCBI Taxonomy" id="573570"/>
    <lineage>
        <taxon>Bacteria</taxon>
        <taxon>Pseudomonadati</taxon>
        <taxon>Pseudomonadota</taxon>
        <taxon>Gammaproteobacteria</taxon>
        <taxon>Thiotrichales</taxon>
        <taxon>Francisellaceae</taxon>
        <taxon>Francisella</taxon>
    </lineage>
</organism>
<dbReference type="PANTHER" id="PTHR43124">
    <property type="entry name" value="PURINE EFFLUX PUMP PBUE"/>
    <property type="match status" value="1"/>
</dbReference>
<dbReference type="PANTHER" id="PTHR43124:SF3">
    <property type="entry name" value="CHLORAMPHENICOL EFFLUX PUMP RV0191"/>
    <property type="match status" value="1"/>
</dbReference>
<sequence length="391" mass="43312">MFRNIKKENLLAYFLTYVGYMTLTISMSLISALSTSLDISEDEAQMAMSLSFFMFSLSAILFATLSDIFTAKKVLFLSQSLSISGLVILGIANNIDVTYIGFICLGLGTGCYSSIARALISRSADDITQMKKAYAILSTMIIVAPIVSTYLVLCILSISWRLAYFIMALIEVALFLFSINILRIDAQNQVLIPASQILSGFIHALSKPRYLLNVMIAAILFSFYLGVLMSSYRGLLVDELSVSINVFTVIFLLASVFYILGIISFRMKASSAHKKRYRLGVLGLAFIFIISYSFLKVSLYSTVISLQLICYFLGFFVPLATGAAMSDITKNHGTAAAMVTFSVGFCMSIWGFIKAHIGMSNYHLILLALWVCFSLALLLKIIVVFIVDRRR</sequence>
<feature type="transmembrane region" description="Helical" evidence="6">
    <location>
        <begin position="74"/>
        <end position="92"/>
    </location>
</feature>
<dbReference type="GO" id="GO:0022857">
    <property type="term" value="F:transmembrane transporter activity"/>
    <property type="evidence" value="ECO:0007669"/>
    <property type="project" value="InterPro"/>
</dbReference>
<keyword evidence="4 6" id="KW-1133">Transmembrane helix</keyword>
<feature type="transmembrane region" description="Helical" evidence="6">
    <location>
        <begin position="12"/>
        <end position="34"/>
    </location>
</feature>
<evidence type="ECO:0000256" key="5">
    <source>
        <dbReference type="ARBA" id="ARBA00023136"/>
    </source>
</evidence>
<dbReference type="EMBL" id="CP016796">
    <property type="protein sequence ID" value="API87334.1"/>
    <property type="molecule type" value="Genomic_DNA"/>
</dbReference>
<keyword evidence="2" id="KW-1003">Cell membrane</keyword>
<dbReference type="SUPFAM" id="SSF103473">
    <property type="entry name" value="MFS general substrate transporter"/>
    <property type="match status" value="1"/>
</dbReference>
<name>A0A1L4BU35_9GAMM</name>
<feature type="transmembrane region" description="Helical" evidence="6">
    <location>
        <begin position="244"/>
        <end position="265"/>
    </location>
</feature>
<feature type="transmembrane region" description="Helical" evidence="6">
    <location>
        <begin position="210"/>
        <end position="232"/>
    </location>
</feature>
<dbReference type="STRING" id="573570.F7310_08130"/>
<dbReference type="InterPro" id="IPR020846">
    <property type="entry name" value="MFS_dom"/>
</dbReference>
<comment type="subcellular location">
    <subcellularLocation>
        <location evidence="1">Cell membrane</location>
        <topology evidence="1">Multi-pass membrane protein</topology>
    </subcellularLocation>
</comment>
<dbReference type="PROSITE" id="PS50850">
    <property type="entry name" value="MFS"/>
    <property type="match status" value="1"/>
</dbReference>
<feature type="transmembrane region" description="Helical" evidence="6">
    <location>
        <begin position="277"/>
        <end position="295"/>
    </location>
</feature>
<keyword evidence="5 6" id="KW-0472">Membrane</keyword>
<feature type="transmembrane region" description="Helical" evidence="6">
    <location>
        <begin position="333"/>
        <end position="353"/>
    </location>
</feature>
<dbReference type="InterPro" id="IPR036259">
    <property type="entry name" value="MFS_trans_sf"/>
</dbReference>
<dbReference type="RefSeq" id="WP_072713121.1">
    <property type="nucleotide sequence ID" value="NZ_CP016796.1"/>
</dbReference>
<dbReference type="Gene3D" id="1.20.1720.10">
    <property type="entry name" value="Multidrug resistance protein D"/>
    <property type="match status" value="1"/>
</dbReference>